<keyword evidence="11" id="KW-1185">Reference proteome</keyword>
<evidence type="ECO:0000256" key="4">
    <source>
        <dbReference type="ARBA" id="ARBA00022630"/>
    </source>
</evidence>
<organism evidence="10 11">
    <name type="scientific">Cudoniella acicularis</name>
    <dbReference type="NCBI Taxonomy" id="354080"/>
    <lineage>
        <taxon>Eukaryota</taxon>
        <taxon>Fungi</taxon>
        <taxon>Dikarya</taxon>
        <taxon>Ascomycota</taxon>
        <taxon>Pezizomycotina</taxon>
        <taxon>Leotiomycetes</taxon>
        <taxon>Helotiales</taxon>
        <taxon>Tricladiaceae</taxon>
        <taxon>Cudoniella</taxon>
    </lineage>
</organism>
<name>A0A8H4RM31_9HELO</name>
<keyword evidence="5 8" id="KW-0274">FAD</keyword>
<dbReference type="Pfam" id="PF00970">
    <property type="entry name" value="FAD_binding_6"/>
    <property type="match status" value="1"/>
</dbReference>
<keyword evidence="6" id="KW-0560">Oxidoreductase</keyword>
<gene>
    <name evidence="10" type="ORF">G7Y89_g5647</name>
</gene>
<keyword evidence="7" id="KW-0472">Membrane</keyword>
<dbReference type="AlphaFoldDB" id="A0A8H4RM31"/>
<dbReference type="GO" id="GO:0016020">
    <property type="term" value="C:membrane"/>
    <property type="evidence" value="ECO:0007669"/>
    <property type="project" value="UniProtKB-SubCell"/>
</dbReference>
<feature type="binding site" evidence="8">
    <location>
        <position position="194"/>
    </location>
    <ligand>
        <name>FAD</name>
        <dbReference type="ChEBI" id="CHEBI:57692"/>
    </ligand>
</feature>
<reference evidence="10 11" key="1">
    <citation type="submission" date="2020-03" db="EMBL/GenBank/DDBJ databases">
        <title>Draft Genome Sequence of Cudoniella acicularis.</title>
        <authorList>
            <person name="Buettner E."/>
            <person name="Kellner H."/>
        </authorList>
    </citation>
    <scope>NUCLEOTIDE SEQUENCE [LARGE SCALE GENOMIC DNA]</scope>
    <source>
        <strain evidence="10 11">DSM 108380</strain>
    </source>
</reference>
<evidence type="ECO:0000256" key="2">
    <source>
        <dbReference type="ARBA" id="ARBA00004370"/>
    </source>
</evidence>
<dbReference type="Gene3D" id="3.40.50.80">
    <property type="entry name" value="Nucleotide-binding domain of ferredoxin-NADP reductase (FNR) module"/>
    <property type="match status" value="1"/>
</dbReference>
<dbReference type="SUPFAM" id="SSF52343">
    <property type="entry name" value="Ferredoxin reductase-like, C-terminal NADP-linked domain"/>
    <property type="match status" value="1"/>
</dbReference>
<dbReference type="InterPro" id="IPR017927">
    <property type="entry name" value="FAD-bd_FR_type"/>
</dbReference>
<feature type="binding site" evidence="8">
    <location>
        <position position="168"/>
    </location>
    <ligand>
        <name>FAD</name>
        <dbReference type="ChEBI" id="CHEBI:57692"/>
    </ligand>
</feature>
<dbReference type="OrthoDB" id="432685at2759"/>
<dbReference type="GO" id="GO:0005739">
    <property type="term" value="C:mitochondrion"/>
    <property type="evidence" value="ECO:0007669"/>
    <property type="project" value="TreeGrafter"/>
</dbReference>
<dbReference type="InterPro" id="IPR039261">
    <property type="entry name" value="FNR_nucleotide-bd"/>
</dbReference>
<dbReference type="PRINTS" id="PR00406">
    <property type="entry name" value="CYTB5RDTASE"/>
</dbReference>
<dbReference type="InterPro" id="IPR008333">
    <property type="entry name" value="Cbr1-like_FAD-bd_dom"/>
</dbReference>
<evidence type="ECO:0000256" key="3">
    <source>
        <dbReference type="ARBA" id="ARBA00006105"/>
    </source>
</evidence>
<evidence type="ECO:0000259" key="9">
    <source>
        <dbReference type="PROSITE" id="PS51384"/>
    </source>
</evidence>
<dbReference type="Proteomes" id="UP000566819">
    <property type="component" value="Unassembled WGS sequence"/>
</dbReference>
<dbReference type="InterPro" id="IPR001834">
    <property type="entry name" value="CBR-like"/>
</dbReference>
<comment type="similarity">
    <text evidence="3">Belongs to the flavoprotein pyridine nucleotide cytochrome reductase family.</text>
</comment>
<feature type="binding site" evidence="8">
    <location>
        <position position="166"/>
    </location>
    <ligand>
        <name>FAD</name>
        <dbReference type="ChEBI" id="CHEBI:57692"/>
    </ligand>
</feature>
<feature type="domain" description="FAD-binding FR-type" evidence="9">
    <location>
        <begin position="107"/>
        <end position="219"/>
    </location>
</feature>
<comment type="cofactor">
    <cofactor evidence="1 8">
        <name>FAD</name>
        <dbReference type="ChEBI" id="CHEBI:57692"/>
    </cofactor>
</comment>
<dbReference type="InterPro" id="IPR017938">
    <property type="entry name" value="Riboflavin_synthase-like_b-brl"/>
</dbReference>
<accession>A0A8H4RM31</accession>
<sequence length="534" mass="60548">MILGIPSRGSHLQLFQTKANGRQRFPPSSIFTNNTVYQFSSTTRQTLQQNGIHHDDHISSTKQQKGSRGPGRRRVIAPAIVTFSLASACLYWYTQKSDSSLKIFDRPRFTPFKIVRREEVSPTSILLTLRPSLWKPDKANADPYEEQWRKGTWSVEAKQPQLQIARAYTPLPPIEGGTPGDLRFLIRREHKGEVSGYLHDLPVDAEVQLRGPNPEFELPDEVTDVIFLAGGTGIAPALQVAHSLLEMRKGPLPPKIRIVWASRKRADCVGYDAPITTESGKGAGQVVEMLQSFQKKYPDRLVVEYFVDEEGTFPDQKKISQMTKSRASIRMQPIASRIDSRLLFVSGPEGFVNFLAGPRKWEDGKETQGQLGGILGRMGLRDWKKLDITPPDLRLNLNSDILSLTRGQLLYDFHCWAKDIASVNPKGIKRTEVRGVFWGQEMEDCESSPVHLLGLLQDLEEMLAVFCARYNPDNSRSDENVAWSKREFDQYLEKLKVEGKIENISKTIFTVPVKRLEWNMKMQWKVLDVTDAGQ</sequence>
<dbReference type="SUPFAM" id="SSF63380">
    <property type="entry name" value="Riboflavin synthase domain-like"/>
    <property type="match status" value="1"/>
</dbReference>
<evidence type="ECO:0000256" key="6">
    <source>
        <dbReference type="ARBA" id="ARBA00023002"/>
    </source>
</evidence>
<evidence type="ECO:0000313" key="10">
    <source>
        <dbReference type="EMBL" id="KAF4632477.1"/>
    </source>
</evidence>
<comment type="caution">
    <text evidence="10">The sequence shown here is derived from an EMBL/GenBank/DDBJ whole genome shotgun (WGS) entry which is preliminary data.</text>
</comment>
<evidence type="ECO:0000256" key="8">
    <source>
        <dbReference type="PIRSR" id="PIRSR601834-1"/>
    </source>
</evidence>
<comment type="subcellular location">
    <subcellularLocation>
        <location evidence="2">Membrane</location>
    </subcellularLocation>
</comment>
<dbReference type="GO" id="GO:0016491">
    <property type="term" value="F:oxidoreductase activity"/>
    <property type="evidence" value="ECO:0007669"/>
    <property type="project" value="UniProtKB-KW"/>
</dbReference>
<evidence type="ECO:0000256" key="1">
    <source>
        <dbReference type="ARBA" id="ARBA00001974"/>
    </source>
</evidence>
<protein>
    <recommendedName>
        <fullName evidence="9">FAD-binding FR-type domain-containing protein</fullName>
    </recommendedName>
</protein>
<dbReference type="Gene3D" id="2.40.30.10">
    <property type="entry name" value="Translation factors"/>
    <property type="match status" value="1"/>
</dbReference>
<dbReference type="PROSITE" id="PS51384">
    <property type="entry name" value="FAD_FR"/>
    <property type="match status" value="1"/>
</dbReference>
<evidence type="ECO:0000313" key="11">
    <source>
        <dbReference type="Proteomes" id="UP000566819"/>
    </source>
</evidence>
<proteinExistence type="inferred from homology"/>
<dbReference type="EMBL" id="JAAMPI010000344">
    <property type="protein sequence ID" value="KAF4632477.1"/>
    <property type="molecule type" value="Genomic_DNA"/>
</dbReference>
<dbReference type="CDD" id="cd06183">
    <property type="entry name" value="cyt_b5_reduct_like"/>
    <property type="match status" value="1"/>
</dbReference>
<feature type="binding site" evidence="8">
    <location>
        <position position="185"/>
    </location>
    <ligand>
        <name>FAD</name>
        <dbReference type="ChEBI" id="CHEBI:57692"/>
    </ligand>
</feature>
<feature type="binding site" evidence="8">
    <location>
        <position position="195"/>
    </location>
    <ligand>
        <name>FAD</name>
        <dbReference type="ChEBI" id="CHEBI:57692"/>
    </ligand>
</feature>
<evidence type="ECO:0000256" key="7">
    <source>
        <dbReference type="ARBA" id="ARBA00023136"/>
    </source>
</evidence>
<evidence type="ECO:0000256" key="5">
    <source>
        <dbReference type="ARBA" id="ARBA00022827"/>
    </source>
</evidence>
<dbReference type="PANTHER" id="PTHR19370">
    <property type="entry name" value="NADH-CYTOCHROME B5 REDUCTASE"/>
    <property type="match status" value="1"/>
</dbReference>
<keyword evidence="4 8" id="KW-0285">Flavoprotein</keyword>
<dbReference type="PANTHER" id="PTHR19370:SF189">
    <property type="entry name" value="CYTOCHROME C MITOCHONDRIAL IMPORT FACTOR CYC2"/>
    <property type="match status" value="1"/>
</dbReference>